<keyword evidence="3" id="KW-1185">Reference proteome</keyword>
<comment type="caution">
    <text evidence="2">The sequence shown here is derived from an EMBL/GenBank/DDBJ whole genome shotgun (WGS) entry which is preliminary data.</text>
</comment>
<dbReference type="EMBL" id="BAAARB010000011">
    <property type="protein sequence ID" value="GAA2382123.1"/>
    <property type="molecule type" value="Genomic_DNA"/>
</dbReference>
<protein>
    <submittedName>
        <fullName evidence="2">Uncharacterized protein</fullName>
    </submittedName>
</protein>
<accession>A0ABN3HJR6</accession>
<organism evidence="2 3">
    <name type="scientific">Gordonia cholesterolivorans</name>
    <dbReference type="NCBI Taxonomy" id="559625"/>
    <lineage>
        <taxon>Bacteria</taxon>
        <taxon>Bacillati</taxon>
        <taxon>Actinomycetota</taxon>
        <taxon>Actinomycetes</taxon>
        <taxon>Mycobacteriales</taxon>
        <taxon>Gordoniaceae</taxon>
        <taxon>Gordonia</taxon>
    </lineage>
</organism>
<sequence length="101" mass="9564">MVSGAAPVSLSESQGARISSVVSPATTSAVTATMPKNIGFGPFTGGCCGHGPGGKGFGAYGGCAGPYRWGGPYGDGCGGCVRGGCGRGRPGAPLGYCGSDG</sequence>
<evidence type="ECO:0000256" key="1">
    <source>
        <dbReference type="SAM" id="MobiDB-lite"/>
    </source>
</evidence>
<name>A0ABN3HJR6_9ACTN</name>
<reference evidence="2 3" key="1">
    <citation type="journal article" date="2019" name="Int. J. Syst. Evol. Microbiol.">
        <title>The Global Catalogue of Microorganisms (GCM) 10K type strain sequencing project: providing services to taxonomists for standard genome sequencing and annotation.</title>
        <authorList>
            <consortium name="The Broad Institute Genomics Platform"/>
            <consortium name="The Broad Institute Genome Sequencing Center for Infectious Disease"/>
            <person name="Wu L."/>
            <person name="Ma J."/>
        </authorList>
    </citation>
    <scope>NUCLEOTIDE SEQUENCE [LARGE SCALE GENOMIC DNA]</scope>
    <source>
        <strain evidence="2 3">JCM 16227</strain>
    </source>
</reference>
<evidence type="ECO:0000313" key="2">
    <source>
        <dbReference type="EMBL" id="GAA2382123.1"/>
    </source>
</evidence>
<gene>
    <name evidence="2" type="ORF">GCM10009855_22850</name>
</gene>
<evidence type="ECO:0000313" key="3">
    <source>
        <dbReference type="Proteomes" id="UP001501170"/>
    </source>
</evidence>
<feature type="region of interest" description="Disordered" evidence="1">
    <location>
        <begin position="1"/>
        <end position="24"/>
    </location>
</feature>
<dbReference type="Proteomes" id="UP001501170">
    <property type="component" value="Unassembled WGS sequence"/>
</dbReference>
<proteinExistence type="predicted"/>